<accession>A0A7V4CHG5</accession>
<gene>
    <name evidence="1" type="ORF">ENU28_01440</name>
</gene>
<organism evidence="1">
    <name type="scientific">candidate division WOR-3 bacterium</name>
    <dbReference type="NCBI Taxonomy" id="2052148"/>
    <lineage>
        <taxon>Bacteria</taxon>
        <taxon>Bacteria division WOR-3</taxon>
    </lineage>
</organism>
<evidence type="ECO:0000313" key="1">
    <source>
        <dbReference type="EMBL" id="HGQ55112.1"/>
    </source>
</evidence>
<proteinExistence type="predicted"/>
<name>A0A7V4CHG5_UNCW3</name>
<dbReference type="EMBL" id="DTBX01000052">
    <property type="protein sequence ID" value="HGQ55112.1"/>
    <property type="molecule type" value="Genomic_DNA"/>
</dbReference>
<comment type="caution">
    <text evidence="1">The sequence shown here is derived from an EMBL/GenBank/DDBJ whole genome shotgun (WGS) entry which is preliminary data.</text>
</comment>
<protein>
    <submittedName>
        <fullName evidence="1">Uncharacterized protein</fullName>
    </submittedName>
</protein>
<sequence length="310" mass="35552">MPEILNPKAKLVAEILFPISPGEKKSFYYQFAKGDTILFNAWTVKGNDISEISIIKWPDIPIVSAYGIRELTNKKIFVEKNSIYLFEFKNSSNWSSKTYKFTLHRVPTIEKYLNFSTDVEWITTYETTYVTKIESILVGIDTVWEDVVNTQRKISAGEFSIIEFGFPQNTAFWAYWIGVGEEAANGLKEMVSKLPEAASLLGISDPVVAFALGLVPQLFSLNKGKDINYEFYTSYFDVFLKGEKIITEYGKRETPKEGKCYLKLNNSYSILTPKLVTVRIVAIKLKYNYQIHQIKIPQIKTIRIPKIPKE</sequence>
<reference evidence="1" key="1">
    <citation type="journal article" date="2020" name="mSystems">
        <title>Genome- and Community-Level Interaction Insights into Carbon Utilization and Element Cycling Functions of Hydrothermarchaeota in Hydrothermal Sediment.</title>
        <authorList>
            <person name="Zhou Z."/>
            <person name="Liu Y."/>
            <person name="Xu W."/>
            <person name="Pan J."/>
            <person name="Luo Z.H."/>
            <person name="Li M."/>
        </authorList>
    </citation>
    <scope>NUCLEOTIDE SEQUENCE [LARGE SCALE GENOMIC DNA]</scope>
    <source>
        <strain evidence="1">SpSt-655</strain>
    </source>
</reference>
<dbReference type="AlphaFoldDB" id="A0A7V4CHG5"/>